<evidence type="ECO:0000259" key="11">
    <source>
        <dbReference type="Pfam" id="PF25019"/>
    </source>
</evidence>
<evidence type="ECO:0000256" key="4">
    <source>
        <dbReference type="ARBA" id="ARBA00022741"/>
    </source>
</evidence>
<comment type="similarity">
    <text evidence="1">Belongs to the disease resistance NB-LRR family.</text>
</comment>
<feature type="domain" description="Disease resistance protein winged helix" evidence="9">
    <location>
        <begin position="428"/>
        <end position="511"/>
    </location>
</feature>
<dbReference type="PANTHER" id="PTHR23155">
    <property type="entry name" value="DISEASE RESISTANCE PROTEIN RP"/>
    <property type="match status" value="1"/>
</dbReference>
<evidence type="ECO:0000259" key="9">
    <source>
        <dbReference type="Pfam" id="PF23559"/>
    </source>
</evidence>
<sequence length="2557" mass="291421">MVVGPLLSTVKEKASSYLLDQYKVMEGMEEQHRVLKCKLQAILDVITDAEHAASDREGAKAWLEEVKRVAYEANEIFDEFKYEALRREAKKNGHYSKLGIDTVRFFVTHNRFVFRDKMKKKLCRILQAIEVLVAEMSAFDFKYQQQAPISMHWQQMDLVISDPKKIISRSRSQDTKNIVDTLFCQASNPNLTVVPIVGIGGLGKTTLAQLIYNEPEVQKHFELLIWVCVSDSFDVDSLARRIVDFHLKNSIIKAPFKKGPLDSLQIVLSGRRYLLVLDDVRNRESDKWKKLEVRLTHGAKGSVVLATTRDEGVAKIMGTVKAYNLSALEDNFIEKIIESRAFSLQKEEERPVMLVNMVGEIAKRCRGSPLAAAALGSMLRTKTSKEEWKAISRRSNICTEESGILPILKLSYNDMSSQMKQCFSFCAVFPKDYEIDVDKLIQLWIAHGFIMDQKEVSPETIGKWIFNELTSRLFFVDVKKVRVSRYEYARPVVGDYPKHTCKIQDLMHDVALSTMEKECALAPKEPRQIEWLPDTARHLFLSCGQPETILNESVAKRSLAIQTLMCDCYIEMGVRLQHLSKYNSLKALRFLLNWGGQFHLKPKHLHHLRYLDLSRSYIESLPEDISILYSLQTLNISCCYSLRRLPRQMKYLTALHHLYTHCCPKLRSMPGGLRKLMSLQTLTCFIAGPTGSKCSAIGELLHLNLGGQLELTQLENVTEEDAKAANIGNKKELQGLTLKWIVGCADDARVLKSLKPHDGLLGVRIESYGGTTFPTWMAMSRNMVEIQLFQCEKLQWLFGCDTTFTFPNMKELTLQDLHCLDRWWETSNEVQGQEIMFPRLEKLSIVSCAKLTALPDTTLLGEPHGTMARSAFPALKELYLDFLDNFWKWEATEGTQRGHMVFPKLEKLTIMNCSILTALPEAPVDGDYSMARSAFPALKVLKLKCLSRFESWHAVEGYKGENLMFPQLEQLVVIHCENMTTLCGQRTFPRLQEIRIEFCPKLTTKAKSPKLSMLHMEGNEEEMFLWVARHMTSLTNLKLKNLEDTQSTLEAADHSLTQVVDAMEKWNRDDFPMAIMHLSGFKSGVTELCACFVRLEWLYINDCAALVHWPEKEFQGLVSLRSLEISYCKQLVGYAQAPAAEPSATLESSIQLLPSLEYLKIFQCESMVEVFKLPASLRKMEILDCAKLKSIFNRRLQLEQASSSNLQGRSPVLIVHGSAFSQNCFCAYSLDRVEIMFGKMEGDVSIDYEGICGDFVNIKMMCPAHSLGGAHKGMCFLPRLMQRARRRDGIPFLLLQRCIHCFEAAVTVSPPQSSSWSPWRLITPDELDMMRGFLMAANDERDDNLVVKIWVKQVRDVSYAVEDCLLDFAVRLDKQSWWCLSRKVLARRYVAEQMKELRAKVEEVSQRNQRYHLIKGSSSKPTSAVGQPTISSATMSAADDARLRRQKAKMDLIELTNCKDEALRVIALWVTSSSDLQEMSIIKSAYEDPMIHKNFDCCAWITLVCPFSQADFIRSIVRQICVNSLQETGEEEGKTTIGAQVLKMMSTTKEDGLACEFKRYLNDKSYLIVLNDIHTTEEWDCIKTCFPNNKKGSRIIVCTKQVEVACLCIEAEDEALVHKKLFADQSLYAFYSKVSHEGRNSMEKGSIPFVVSTGVNSSRHKNILTRTETMATLEESRLIGRGNEKEEIIKLISNKDLRQFHVISLWGMGGIGKTTLVKDIYQSQENSSMFDKRACVTVMRPFNLAMLLESLIMQFRDNNEADLRTCLEGKRYLLVVDDLWSIVEWDAIKPYLPETGASCIIVTTREENIAKHCSKDETNIYKLKHLGPADACTLFTKKGRAARAGFVPTQWQPITDLEDPAWVFTLRPIAWPTKDKAAMPTSQEKLERLVVNRMHSAQRLDYIKLMAAYVEQIRKNPINVFKETVNLDEQYPELVEDAKLILKKCRGLPLALVTIGGFLANQPKTAFEWRKLNDHISSELEMNPKLGIIKAVLMKSYDGLPYHLKACFLYLAIFLEDQQIARRRLVHRWLAEGYSSEVRGKSAEEILDGYFMDLISRSMILPSQRSVYCRKEIDSCHVHDLIREIAISKAMEENLFFMLEEDCSLNNQGTVRHLAVSSNWKGDQCEFENIVDLSCVRSLTVFGNWRPFYISDKMRLLRVLDLEGEWDLFDHHLEHIGKLVHLRYLSLRGHADIFYLPNSLGNLRQLLTLDISGTGIIKLPRTIIKLVKMQRILASGIGETHEDIYEDADEQSRMSLPSHLVAFCLACRDFASEDDAQAQPNRRDMCTAFCCGILPYYAAGRHPGGVEVPRGIWKLKALRTLRMVDVSVGKAVVEDIKKLTRLRKLGVTGINKTNGQELCAAIAGLRSLESLSLRSYGKAGLSGCLDGLSSPPENLQSLKLFGNLVKLPEWIQGLKNLVKLKLERSRILDYGAAVKVLGKLSNLASLRLLKHSFVGQEVRLRFHREAFPSLKVLQLHWINNLKSVKFEEGATPKLELLQYFDWSRPSYGLFSGLPHLPSLKEVMLHRSVWRETEFREDLGCQLAENQNRPVLKRWNEK</sequence>
<feature type="domain" description="Disease resistance N-terminal" evidence="8">
    <location>
        <begin position="1325"/>
        <end position="1379"/>
    </location>
</feature>
<evidence type="ECO:0000256" key="2">
    <source>
        <dbReference type="ARBA" id="ARBA00022614"/>
    </source>
</evidence>
<proteinExistence type="inferred from homology"/>
<feature type="domain" description="NB-ARC" evidence="7">
    <location>
        <begin position="1481"/>
        <end position="1636"/>
    </location>
</feature>
<dbReference type="Pfam" id="PF23598">
    <property type="entry name" value="LRR_14"/>
    <property type="match status" value="2"/>
</dbReference>
<keyword evidence="2" id="KW-0433">Leucine-rich repeat</keyword>
<dbReference type="GO" id="GO:0009626">
    <property type="term" value="P:plant-type hypersensitive response"/>
    <property type="evidence" value="ECO:0007669"/>
    <property type="project" value="UniProtKB-ARBA"/>
</dbReference>
<evidence type="ECO:0000256" key="6">
    <source>
        <dbReference type="ARBA" id="ARBA00023054"/>
    </source>
</evidence>
<dbReference type="Pfam" id="PF25019">
    <property type="entry name" value="LRR_R13L1-DRL21"/>
    <property type="match status" value="1"/>
</dbReference>
<keyword evidence="6" id="KW-0175">Coiled coil</keyword>
<dbReference type="GO" id="GO:0042742">
    <property type="term" value="P:defense response to bacterium"/>
    <property type="evidence" value="ECO:0007669"/>
    <property type="project" value="UniProtKB-ARBA"/>
</dbReference>
<name>M8ARA2_AEGTA</name>
<evidence type="ECO:0000256" key="1">
    <source>
        <dbReference type="ARBA" id="ARBA00008894"/>
    </source>
</evidence>
<dbReference type="InterPro" id="IPR044974">
    <property type="entry name" value="Disease_R_plants"/>
</dbReference>
<dbReference type="SUPFAM" id="SSF52058">
    <property type="entry name" value="L domain-like"/>
    <property type="match status" value="3"/>
</dbReference>
<dbReference type="Gene3D" id="1.10.8.430">
    <property type="entry name" value="Helical domain of apoptotic protease-activating factors"/>
    <property type="match status" value="2"/>
</dbReference>
<dbReference type="ExpressionAtlas" id="M8ARA2">
    <property type="expression patterns" value="baseline"/>
</dbReference>
<evidence type="ECO:0000259" key="8">
    <source>
        <dbReference type="Pfam" id="PF18052"/>
    </source>
</evidence>
<dbReference type="Pfam" id="PF00931">
    <property type="entry name" value="NB-ARC"/>
    <property type="match status" value="3"/>
</dbReference>
<dbReference type="SUPFAM" id="SSF52540">
    <property type="entry name" value="P-loop containing nucleoside triphosphate hydrolases"/>
    <property type="match status" value="4"/>
</dbReference>
<dbReference type="FunFam" id="1.10.10.10:FF:000322">
    <property type="entry name" value="Probable disease resistance protein At1g63360"/>
    <property type="match status" value="2"/>
</dbReference>
<feature type="domain" description="Disease resistance R13L4/SHOC-2-like LRR" evidence="10">
    <location>
        <begin position="2305"/>
        <end position="2533"/>
    </location>
</feature>
<dbReference type="GO" id="GO:0002758">
    <property type="term" value="P:innate immune response-activating signaling pathway"/>
    <property type="evidence" value="ECO:0007669"/>
    <property type="project" value="UniProtKB-ARBA"/>
</dbReference>
<dbReference type="Gene3D" id="3.40.50.300">
    <property type="entry name" value="P-loop containing nucleotide triphosphate hydrolases"/>
    <property type="match status" value="3"/>
</dbReference>
<evidence type="ECO:0000259" key="7">
    <source>
        <dbReference type="Pfam" id="PF00931"/>
    </source>
</evidence>
<feature type="domain" description="NB-ARC" evidence="7">
    <location>
        <begin position="1684"/>
        <end position="1842"/>
    </location>
</feature>
<dbReference type="InterPro" id="IPR002182">
    <property type="entry name" value="NB-ARC"/>
</dbReference>
<evidence type="ECO:0000259" key="10">
    <source>
        <dbReference type="Pfam" id="PF23598"/>
    </source>
</evidence>
<dbReference type="Gene3D" id="3.80.10.10">
    <property type="entry name" value="Ribonuclease Inhibitor"/>
    <property type="match status" value="4"/>
</dbReference>
<evidence type="ECO:0000256" key="5">
    <source>
        <dbReference type="ARBA" id="ARBA00022821"/>
    </source>
</evidence>
<dbReference type="InterPro" id="IPR041118">
    <property type="entry name" value="Rx_N"/>
</dbReference>
<feature type="domain" description="R13L1/DRL21-like LRR repeat region" evidence="11">
    <location>
        <begin position="697"/>
        <end position="816"/>
    </location>
</feature>
<dbReference type="Pfam" id="PF23559">
    <property type="entry name" value="WHD_DRP"/>
    <property type="match status" value="2"/>
</dbReference>
<dbReference type="Gene3D" id="1.10.10.10">
    <property type="entry name" value="Winged helix-like DNA-binding domain superfamily/Winged helix DNA-binding domain"/>
    <property type="match status" value="2"/>
</dbReference>
<dbReference type="InterPro" id="IPR055414">
    <property type="entry name" value="LRR_R13L4/SHOC2-like"/>
</dbReference>
<reference evidence="12" key="1">
    <citation type="submission" date="2015-06" db="UniProtKB">
        <authorList>
            <consortium name="EnsemblPlants"/>
        </authorList>
    </citation>
    <scope>IDENTIFICATION</scope>
</reference>
<organism evidence="12">
    <name type="scientific">Aegilops tauschii</name>
    <name type="common">Tausch's goatgrass</name>
    <name type="synonym">Aegilops squarrosa</name>
    <dbReference type="NCBI Taxonomy" id="37682"/>
    <lineage>
        <taxon>Eukaryota</taxon>
        <taxon>Viridiplantae</taxon>
        <taxon>Streptophyta</taxon>
        <taxon>Embryophyta</taxon>
        <taxon>Tracheophyta</taxon>
        <taxon>Spermatophyta</taxon>
        <taxon>Magnoliopsida</taxon>
        <taxon>Liliopsida</taxon>
        <taxon>Poales</taxon>
        <taxon>Poaceae</taxon>
        <taxon>BOP clade</taxon>
        <taxon>Pooideae</taxon>
        <taxon>Triticodae</taxon>
        <taxon>Triticeae</taxon>
        <taxon>Triticinae</taxon>
        <taxon>Aegilops</taxon>
    </lineage>
</organism>
<feature type="domain" description="Disease resistance R13L4/SHOC-2-like LRR" evidence="10">
    <location>
        <begin position="2136"/>
        <end position="2235"/>
    </location>
</feature>
<feature type="domain" description="Disease resistance protein winged helix" evidence="9">
    <location>
        <begin position="2013"/>
        <end position="2086"/>
    </location>
</feature>
<dbReference type="CDD" id="cd14798">
    <property type="entry name" value="RX-CC_like"/>
    <property type="match status" value="1"/>
</dbReference>
<accession>M8ARA2</accession>
<dbReference type="InterPro" id="IPR038005">
    <property type="entry name" value="RX-like_CC"/>
</dbReference>
<dbReference type="InterPro" id="IPR036388">
    <property type="entry name" value="WH-like_DNA-bd_sf"/>
</dbReference>
<evidence type="ECO:0000313" key="12">
    <source>
        <dbReference type="EnsemblPlants" id="EMT07051"/>
    </source>
</evidence>
<protein>
    <submittedName>
        <fullName evidence="12">Putative disease resistance protein RGA4</fullName>
    </submittedName>
</protein>
<dbReference type="InterPro" id="IPR042197">
    <property type="entry name" value="Apaf_helical"/>
</dbReference>
<dbReference type="PRINTS" id="PR00364">
    <property type="entry name" value="DISEASERSIST"/>
</dbReference>
<dbReference type="InterPro" id="IPR032675">
    <property type="entry name" value="LRR_dom_sf"/>
</dbReference>
<dbReference type="InterPro" id="IPR058922">
    <property type="entry name" value="WHD_DRP"/>
</dbReference>
<keyword evidence="3" id="KW-0677">Repeat</keyword>
<keyword evidence="4" id="KW-0547">Nucleotide-binding</keyword>
<dbReference type="InterPro" id="IPR027417">
    <property type="entry name" value="P-loop_NTPase"/>
</dbReference>
<dbReference type="InterPro" id="IPR056789">
    <property type="entry name" value="LRR_R13L1-DRL21"/>
</dbReference>
<evidence type="ECO:0000256" key="3">
    <source>
        <dbReference type="ARBA" id="ARBA00022737"/>
    </source>
</evidence>
<dbReference type="PANTHER" id="PTHR23155:SF1114">
    <property type="entry name" value="OS02G0475500 PROTEIN"/>
    <property type="match status" value="1"/>
</dbReference>
<keyword evidence="5" id="KW-0611">Plant defense</keyword>
<feature type="domain" description="NB-ARC" evidence="7">
    <location>
        <begin position="175"/>
        <end position="339"/>
    </location>
</feature>
<dbReference type="Gene3D" id="1.20.5.4130">
    <property type="match status" value="2"/>
</dbReference>
<dbReference type="GO" id="GO:0043531">
    <property type="term" value="F:ADP binding"/>
    <property type="evidence" value="ECO:0007669"/>
    <property type="project" value="InterPro"/>
</dbReference>
<dbReference type="Pfam" id="PF18052">
    <property type="entry name" value="Rx_N"/>
    <property type="match status" value="2"/>
</dbReference>
<feature type="domain" description="Disease resistance N-terminal" evidence="8">
    <location>
        <begin position="7"/>
        <end position="91"/>
    </location>
</feature>
<dbReference type="EnsemblPlants" id="EMT07051">
    <property type="protein sequence ID" value="EMT07051"/>
    <property type="gene ID" value="F775_00261"/>
</dbReference>